<dbReference type="SUPFAM" id="SSF53681">
    <property type="entry name" value="Aspartate/glutamate racemase"/>
    <property type="match status" value="2"/>
</dbReference>
<dbReference type="HAMAP" id="MF_00258">
    <property type="entry name" value="Glu_racemase"/>
    <property type="match status" value="1"/>
</dbReference>
<evidence type="ECO:0000313" key="9">
    <source>
        <dbReference type="Proteomes" id="UP000438120"/>
    </source>
</evidence>
<dbReference type="PANTHER" id="PTHR21198">
    <property type="entry name" value="GLUTAMATE RACEMASE"/>
    <property type="match status" value="1"/>
</dbReference>
<feature type="binding site" evidence="7">
    <location>
        <begin position="187"/>
        <end position="188"/>
    </location>
    <ligand>
        <name>substrate</name>
    </ligand>
</feature>
<name>A0A6A8MFZ8_9LACO</name>
<sequence>MEKYKDRPIGVFDSGQGGLTVLSRLVDLLPHENFVFYGDSGNAPYGVRTKEEVYQLSKRVVEHLINDHQVKAIMIACNTATSAAAVRLRAEYELPIIGIEPAAKPAVLENPDQEVVVMATPLTLRESKFNNLLQKYDKDHQVVKVPAPKLVELIEQGQTKSPELYSYLHQVLDPYAGKASAVVLGCTHFPFAKQAILDVLGHQTRVYDGAIGAANEVKHQLAKRDQLTERTEAGRIIFENSAPGASALSEELYQLFRSEN</sequence>
<dbReference type="Proteomes" id="UP000438120">
    <property type="component" value="Unassembled WGS sequence"/>
</dbReference>
<dbReference type="GO" id="GO:0008360">
    <property type="term" value="P:regulation of cell shape"/>
    <property type="evidence" value="ECO:0007669"/>
    <property type="project" value="UniProtKB-KW"/>
</dbReference>
<protein>
    <recommendedName>
        <fullName evidence="2 7">Glutamate racemase</fullName>
        <ecNumber evidence="2 7">5.1.1.3</ecNumber>
    </recommendedName>
</protein>
<dbReference type="UniPathway" id="UPA00219"/>
<evidence type="ECO:0000256" key="3">
    <source>
        <dbReference type="ARBA" id="ARBA00022960"/>
    </source>
</evidence>
<dbReference type="InterPro" id="IPR001920">
    <property type="entry name" value="Asp/Glu_race"/>
</dbReference>
<reference evidence="8 9" key="1">
    <citation type="submission" date="2019-08" db="EMBL/GenBank/DDBJ databases">
        <title>In-depth cultivation of the pig gut microbiome towards novel bacterial diversity and tailored functional studies.</title>
        <authorList>
            <person name="Wylensek D."/>
            <person name="Hitch T.C.A."/>
            <person name="Clavel T."/>
        </authorList>
    </citation>
    <scope>NUCLEOTIDE SEQUENCE [LARGE SCALE GENOMIC DNA]</scope>
    <source>
        <strain evidence="8 9">Bifido-178-WT-2B</strain>
    </source>
</reference>
<evidence type="ECO:0000256" key="7">
    <source>
        <dbReference type="HAMAP-Rule" id="MF_00258"/>
    </source>
</evidence>
<comment type="catalytic activity">
    <reaction evidence="1 7">
        <text>L-glutamate = D-glutamate</text>
        <dbReference type="Rhea" id="RHEA:12813"/>
        <dbReference type="ChEBI" id="CHEBI:29985"/>
        <dbReference type="ChEBI" id="CHEBI:29986"/>
        <dbReference type="EC" id="5.1.1.3"/>
    </reaction>
</comment>
<evidence type="ECO:0000256" key="6">
    <source>
        <dbReference type="ARBA" id="ARBA00023316"/>
    </source>
</evidence>
<dbReference type="Gene3D" id="3.40.50.1860">
    <property type="match status" value="2"/>
</dbReference>
<feature type="binding site" evidence="7">
    <location>
        <begin position="78"/>
        <end position="79"/>
    </location>
    <ligand>
        <name>substrate</name>
    </ligand>
</feature>
<evidence type="ECO:0000256" key="4">
    <source>
        <dbReference type="ARBA" id="ARBA00022984"/>
    </source>
</evidence>
<feature type="binding site" evidence="7">
    <location>
        <begin position="13"/>
        <end position="14"/>
    </location>
    <ligand>
        <name>substrate</name>
    </ligand>
</feature>
<comment type="similarity">
    <text evidence="7">Belongs to the aspartate/glutamate racemases family.</text>
</comment>
<dbReference type="AlphaFoldDB" id="A0A6A8MFZ8"/>
<dbReference type="GO" id="GO:0009252">
    <property type="term" value="P:peptidoglycan biosynthetic process"/>
    <property type="evidence" value="ECO:0007669"/>
    <property type="project" value="UniProtKB-UniRule"/>
</dbReference>
<feature type="binding site" evidence="7">
    <location>
        <begin position="45"/>
        <end position="46"/>
    </location>
    <ligand>
        <name>substrate</name>
    </ligand>
</feature>
<dbReference type="PANTHER" id="PTHR21198:SF3">
    <property type="entry name" value="GLUTAMATE RACEMASE"/>
    <property type="match status" value="1"/>
</dbReference>
<evidence type="ECO:0000256" key="5">
    <source>
        <dbReference type="ARBA" id="ARBA00023235"/>
    </source>
</evidence>
<keyword evidence="3 7" id="KW-0133">Cell shape</keyword>
<accession>A0A6A8MFZ8</accession>
<dbReference type="NCBIfam" id="TIGR00067">
    <property type="entry name" value="glut_race"/>
    <property type="match status" value="1"/>
</dbReference>
<keyword evidence="5 7" id="KW-0413">Isomerase</keyword>
<feature type="active site" description="Proton donor/acceptor" evidence="7">
    <location>
        <position position="186"/>
    </location>
</feature>
<proteinExistence type="inferred from homology"/>
<keyword evidence="6 7" id="KW-0961">Cell wall biogenesis/degradation</keyword>
<dbReference type="EC" id="5.1.1.3" evidence="2 7"/>
<gene>
    <name evidence="7 8" type="primary">murI</name>
    <name evidence="8" type="ORF">FYJ62_08285</name>
</gene>
<dbReference type="GO" id="GO:0008881">
    <property type="term" value="F:glutamate racemase activity"/>
    <property type="evidence" value="ECO:0007669"/>
    <property type="project" value="UniProtKB-UniRule"/>
</dbReference>
<evidence type="ECO:0000313" key="8">
    <source>
        <dbReference type="EMBL" id="MST87616.1"/>
    </source>
</evidence>
<comment type="pathway">
    <text evidence="7">Cell wall biogenesis; peptidoglycan biosynthesis.</text>
</comment>
<dbReference type="RefSeq" id="WP_154549222.1">
    <property type="nucleotide sequence ID" value="NZ_VUMX01000025.1"/>
</dbReference>
<evidence type="ECO:0000256" key="1">
    <source>
        <dbReference type="ARBA" id="ARBA00001602"/>
    </source>
</evidence>
<dbReference type="GO" id="GO:0071555">
    <property type="term" value="P:cell wall organization"/>
    <property type="evidence" value="ECO:0007669"/>
    <property type="project" value="UniProtKB-KW"/>
</dbReference>
<dbReference type="InterPro" id="IPR004391">
    <property type="entry name" value="Glu_race"/>
</dbReference>
<feature type="active site" description="Proton donor/acceptor" evidence="7">
    <location>
        <position position="77"/>
    </location>
</feature>
<comment type="function">
    <text evidence="7">Provides the (R)-glutamate required for cell wall biosynthesis.</text>
</comment>
<dbReference type="Pfam" id="PF01177">
    <property type="entry name" value="Asp_Glu_race"/>
    <property type="match status" value="1"/>
</dbReference>
<dbReference type="EMBL" id="VUMX01000025">
    <property type="protein sequence ID" value="MST87616.1"/>
    <property type="molecule type" value="Genomic_DNA"/>
</dbReference>
<dbReference type="InterPro" id="IPR015942">
    <property type="entry name" value="Asp/Glu/hydantoin_racemase"/>
</dbReference>
<organism evidence="8 9">
    <name type="scientific">Lactobacillus porci</name>
    <dbReference type="NCBI Taxonomy" id="2012477"/>
    <lineage>
        <taxon>Bacteria</taxon>
        <taxon>Bacillati</taxon>
        <taxon>Bacillota</taxon>
        <taxon>Bacilli</taxon>
        <taxon>Lactobacillales</taxon>
        <taxon>Lactobacillaceae</taxon>
        <taxon>Lactobacillus</taxon>
    </lineage>
</organism>
<evidence type="ECO:0000256" key="2">
    <source>
        <dbReference type="ARBA" id="ARBA00013090"/>
    </source>
</evidence>
<keyword evidence="9" id="KW-1185">Reference proteome</keyword>
<keyword evidence="4 7" id="KW-0573">Peptidoglycan synthesis</keyword>
<dbReference type="OrthoDB" id="9801055at2"/>
<comment type="caution">
    <text evidence="8">The sequence shown here is derived from an EMBL/GenBank/DDBJ whole genome shotgun (WGS) entry which is preliminary data.</text>
</comment>